<feature type="transmembrane region" description="Helical" evidence="1">
    <location>
        <begin position="38"/>
        <end position="64"/>
    </location>
</feature>
<proteinExistence type="predicted"/>
<gene>
    <name evidence="2" type="ORF">KYC_01025</name>
</gene>
<sequence length="137" mass="14673">MNHRAVNLTRLISVRLAWYAGVGAIALMSLYLHTQFGIAVLLSAIAIYIPLSMLCLPLLAWLCLSRSVQAREPGMPPAWPGYLAGVVGIGLLASHQVLANLALAECGFLLLLVAVDLLLARREAVQIWRIAQACGGS</sequence>
<keyword evidence="1" id="KW-0472">Membrane</keyword>
<dbReference type="PATRIC" id="fig|477184.5.peg.198"/>
<feature type="transmembrane region" description="Helical" evidence="1">
    <location>
        <begin position="12"/>
        <end position="32"/>
    </location>
</feature>
<evidence type="ECO:0000313" key="2">
    <source>
        <dbReference type="EMBL" id="EHK68178.1"/>
    </source>
</evidence>
<keyword evidence="3" id="KW-1185">Reference proteome</keyword>
<name>H0F0C2_9BURK</name>
<keyword evidence="1" id="KW-1133">Transmembrane helix</keyword>
<reference evidence="2 3" key="1">
    <citation type="journal article" date="2012" name="J. Bacteriol.">
        <title>Genome sequence of the highly efficient arsenite-oxidizing bacterium Achromobacter arsenitoxydans SY8.</title>
        <authorList>
            <person name="Li X."/>
            <person name="Hu Y."/>
            <person name="Gong J."/>
            <person name="Lin Y."/>
            <person name="Johnstone L."/>
            <person name="Rensing C."/>
            <person name="Wang G."/>
        </authorList>
    </citation>
    <scope>NUCLEOTIDE SEQUENCE [LARGE SCALE GENOMIC DNA]</scope>
    <source>
        <strain evidence="2 3">SY8</strain>
    </source>
</reference>
<protein>
    <submittedName>
        <fullName evidence="2">Uncharacterized protein</fullName>
    </submittedName>
</protein>
<organism evidence="2 3">
    <name type="scientific">Achromobacter arsenitoxydans SY8</name>
    <dbReference type="NCBI Taxonomy" id="477184"/>
    <lineage>
        <taxon>Bacteria</taxon>
        <taxon>Pseudomonadati</taxon>
        <taxon>Pseudomonadota</taxon>
        <taxon>Betaproteobacteria</taxon>
        <taxon>Burkholderiales</taxon>
        <taxon>Alcaligenaceae</taxon>
        <taxon>Achromobacter</taxon>
    </lineage>
</organism>
<comment type="caution">
    <text evidence="2">The sequence shown here is derived from an EMBL/GenBank/DDBJ whole genome shotgun (WGS) entry which is preliminary data.</text>
</comment>
<evidence type="ECO:0000256" key="1">
    <source>
        <dbReference type="SAM" id="Phobius"/>
    </source>
</evidence>
<evidence type="ECO:0000313" key="3">
    <source>
        <dbReference type="Proteomes" id="UP000003113"/>
    </source>
</evidence>
<dbReference type="Proteomes" id="UP000003113">
    <property type="component" value="Unassembled WGS sequence"/>
</dbReference>
<dbReference type="EMBL" id="AGUF01000007">
    <property type="protein sequence ID" value="EHK68178.1"/>
    <property type="molecule type" value="Genomic_DNA"/>
</dbReference>
<dbReference type="RefSeq" id="WP_008157923.1">
    <property type="nucleotide sequence ID" value="NZ_AGUF01000007.1"/>
</dbReference>
<accession>H0F0C2</accession>
<dbReference type="AlphaFoldDB" id="H0F0C2"/>
<feature type="transmembrane region" description="Helical" evidence="1">
    <location>
        <begin position="76"/>
        <end position="95"/>
    </location>
</feature>
<dbReference type="OrthoDB" id="8666440at2"/>
<feature type="transmembrane region" description="Helical" evidence="1">
    <location>
        <begin position="101"/>
        <end position="120"/>
    </location>
</feature>
<keyword evidence="1" id="KW-0812">Transmembrane</keyword>